<dbReference type="EnsemblMetazoa" id="G19726.5">
    <property type="protein sequence ID" value="G19726.5:cds"/>
    <property type="gene ID" value="G19726"/>
</dbReference>
<sequence length="249" mass="26708">MAGHFPSGASDKSALLHDQNMNNNSPSKQIPSPGGKEPPVFILSSPQAIPSPISGSPVLKHNPITPPLLQKIQSTSPQKSPSIPHKNFIPPGQGQSCVPLTAPVNADSKLVAPISNGGQKTSSKPLENVQRQPAVIQTNPKTEKPKSLDLRTQDDNYNQDSSGNMALQQLKSAALPTEMQQKSAALPTEMQQKSAALPTEMQHKNVALPTERNGGSVVKEEGSDSTSDSERRPDLSKYRIRRGLTFCTE</sequence>
<feature type="region of interest" description="Disordered" evidence="1">
    <location>
        <begin position="1"/>
        <end position="249"/>
    </location>
</feature>
<feature type="compositionally biased region" description="Polar residues" evidence="1">
    <location>
        <begin position="19"/>
        <end position="30"/>
    </location>
</feature>
<feature type="compositionally biased region" description="Polar residues" evidence="1">
    <location>
        <begin position="155"/>
        <end position="171"/>
    </location>
</feature>
<evidence type="ECO:0000313" key="3">
    <source>
        <dbReference type="Proteomes" id="UP000005408"/>
    </source>
</evidence>
<protein>
    <submittedName>
        <fullName evidence="2">Uncharacterized protein</fullName>
    </submittedName>
</protein>
<evidence type="ECO:0000313" key="2">
    <source>
        <dbReference type="EnsemblMetazoa" id="G19726.5:cds"/>
    </source>
</evidence>
<feature type="compositionally biased region" description="Polar residues" evidence="1">
    <location>
        <begin position="178"/>
        <end position="194"/>
    </location>
</feature>
<evidence type="ECO:0000256" key="1">
    <source>
        <dbReference type="SAM" id="MobiDB-lite"/>
    </source>
</evidence>
<proteinExistence type="predicted"/>
<accession>A0A8W8JJI5</accession>
<organism evidence="2 3">
    <name type="scientific">Magallana gigas</name>
    <name type="common">Pacific oyster</name>
    <name type="synonym">Crassostrea gigas</name>
    <dbReference type="NCBI Taxonomy" id="29159"/>
    <lineage>
        <taxon>Eukaryota</taxon>
        <taxon>Metazoa</taxon>
        <taxon>Spiralia</taxon>
        <taxon>Lophotrochozoa</taxon>
        <taxon>Mollusca</taxon>
        <taxon>Bivalvia</taxon>
        <taxon>Autobranchia</taxon>
        <taxon>Pteriomorphia</taxon>
        <taxon>Ostreida</taxon>
        <taxon>Ostreoidea</taxon>
        <taxon>Ostreidae</taxon>
        <taxon>Magallana</taxon>
    </lineage>
</organism>
<feature type="compositionally biased region" description="Polar residues" evidence="1">
    <location>
        <begin position="71"/>
        <end position="81"/>
    </location>
</feature>
<feature type="compositionally biased region" description="Basic and acidic residues" evidence="1">
    <location>
        <begin position="218"/>
        <end position="237"/>
    </location>
</feature>
<reference evidence="2" key="1">
    <citation type="submission" date="2022-08" db="UniProtKB">
        <authorList>
            <consortium name="EnsemblMetazoa"/>
        </authorList>
    </citation>
    <scope>IDENTIFICATION</scope>
    <source>
        <strain evidence="2">05x7-T-G4-1.051#20</strain>
    </source>
</reference>
<feature type="compositionally biased region" description="Basic and acidic residues" evidence="1">
    <location>
        <begin position="141"/>
        <end position="154"/>
    </location>
</feature>
<feature type="compositionally biased region" description="Polar residues" evidence="1">
    <location>
        <begin position="116"/>
        <end position="140"/>
    </location>
</feature>
<keyword evidence="3" id="KW-1185">Reference proteome</keyword>
<name>A0A8W8JJI5_MAGGI</name>
<dbReference type="AlphaFoldDB" id="A0A8W8JJI5"/>
<dbReference type="Proteomes" id="UP000005408">
    <property type="component" value="Unassembled WGS sequence"/>
</dbReference>